<name>A0A2N8KYF1_9BURK</name>
<evidence type="ECO:0000313" key="3">
    <source>
        <dbReference type="Proteomes" id="UP000235916"/>
    </source>
</evidence>
<protein>
    <submittedName>
        <fullName evidence="2">Uncharacterized protein</fullName>
    </submittedName>
</protein>
<keyword evidence="1" id="KW-0472">Membrane</keyword>
<keyword evidence="3" id="KW-1185">Reference proteome</keyword>
<gene>
    <name evidence="2" type="ORF">C1O66_13795</name>
</gene>
<proteinExistence type="predicted"/>
<organism evidence="2 3">
    <name type="scientific">Kinneretia aquatilis</name>
    <dbReference type="NCBI Taxonomy" id="2070761"/>
    <lineage>
        <taxon>Bacteria</taxon>
        <taxon>Pseudomonadati</taxon>
        <taxon>Pseudomonadota</taxon>
        <taxon>Betaproteobacteria</taxon>
        <taxon>Burkholderiales</taxon>
        <taxon>Sphaerotilaceae</taxon>
        <taxon>Roseateles</taxon>
    </lineage>
</organism>
<evidence type="ECO:0000313" key="2">
    <source>
        <dbReference type="EMBL" id="PND38487.1"/>
    </source>
</evidence>
<keyword evidence="1" id="KW-0812">Transmembrane</keyword>
<comment type="caution">
    <text evidence="2">The sequence shown here is derived from an EMBL/GenBank/DDBJ whole genome shotgun (WGS) entry which is preliminary data.</text>
</comment>
<dbReference type="AlphaFoldDB" id="A0A2N8KYF1"/>
<accession>A0A2N8KYF1</accession>
<dbReference type="EMBL" id="POSP01000003">
    <property type="protein sequence ID" value="PND38487.1"/>
    <property type="molecule type" value="Genomic_DNA"/>
</dbReference>
<dbReference type="Proteomes" id="UP000235916">
    <property type="component" value="Unassembled WGS sequence"/>
</dbReference>
<evidence type="ECO:0000256" key="1">
    <source>
        <dbReference type="SAM" id="Phobius"/>
    </source>
</evidence>
<feature type="transmembrane region" description="Helical" evidence="1">
    <location>
        <begin position="154"/>
        <end position="178"/>
    </location>
</feature>
<reference evidence="2 3" key="1">
    <citation type="submission" date="2018-01" db="EMBL/GenBank/DDBJ databases">
        <title>Draft genome sequence of Paucibacter aquatile CR182 isolated from freshwater of the Nakdong River.</title>
        <authorList>
            <person name="Choi A."/>
            <person name="Chung E.J."/>
        </authorList>
    </citation>
    <scope>NUCLEOTIDE SEQUENCE [LARGE SCALE GENOMIC DNA]</scope>
    <source>
        <strain evidence="2 3">CR182</strain>
    </source>
</reference>
<keyword evidence="1" id="KW-1133">Transmembrane helix</keyword>
<sequence>MYWTYGVSAAFNDEDYKELERRFAPHSAACNKVDPVFTNLWLGYFLGRHRPTRILAAVERAHPGANECLRSPLWPALTDRQLTRSQINRLLRQLEPEIRDVVWASSQNGTAGAKQTTMLELRARLDALAAEILLLRLAHLDGRHEAAFQWGRSVWRMMVLLGPALICGGIAQALADLLEERIMPMARRKGAHYGFPPGHYLQVVSKFVLAIRRVAKGSPELKTDRQLLRIGQDLLGSKWGFGYFWAFNPVPLLDAGGLQRADFSPAASVEFDLASEHLNLHRWGLNVHCLGGHRNSPPDAASSGEDLWAIDPNDPYVLLEPEPFRTRQFS</sequence>